<feature type="signal peptide" evidence="3">
    <location>
        <begin position="1"/>
        <end position="22"/>
    </location>
</feature>
<protein>
    <recommendedName>
        <fullName evidence="6">WSC domain-containing protein</fullName>
    </recommendedName>
</protein>
<keyword evidence="2" id="KW-0812">Transmembrane</keyword>
<dbReference type="EMBL" id="JACVVK020000021">
    <property type="protein sequence ID" value="KAK7503197.1"/>
    <property type="molecule type" value="Genomic_DNA"/>
</dbReference>
<evidence type="ECO:0008006" key="6">
    <source>
        <dbReference type="Google" id="ProtNLM"/>
    </source>
</evidence>
<keyword evidence="5" id="KW-1185">Reference proteome</keyword>
<evidence type="ECO:0000256" key="3">
    <source>
        <dbReference type="SAM" id="SignalP"/>
    </source>
</evidence>
<reference evidence="4 5" key="1">
    <citation type="journal article" date="2023" name="Sci. Data">
        <title>Genome assembly of the Korean intertidal mud-creeper Batillaria attramentaria.</title>
        <authorList>
            <person name="Patra A.K."/>
            <person name="Ho P.T."/>
            <person name="Jun S."/>
            <person name="Lee S.J."/>
            <person name="Kim Y."/>
            <person name="Won Y.J."/>
        </authorList>
    </citation>
    <scope>NUCLEOTIDE SEQUENCE [LARGE SCALE GENOMIC DNA]</scope>
    <source>
        <strain evidence="4">Wonlab-2016</strain>
    </source>
</reference>
<feature type="chain" id="PRO_5044892503" description="WSC domain-containing protein" evidence="3">
    <location>
        <begin position="23"/>
        <end position="521"/>
    </location>
</feature>
<sequence>MAKHSMLLVLLAGAFLTGAVLCDLEAFIHTGKKKWVKARQSCMTDPQNKCDLVVHEATDAKFWDKLNLPSDSFYWVGAKMHNTLLWEDSRNPLFQAEGCYHAPRELRSTGRPSEYNSPQKCLTECYTGMVALQNRSCFCLDPETLATFSPRPVDECYLFCPRDHHRCGGGRSRLSVYKMPDRTLFEKRGKPSKYYWQVSHNNENQFVLITNRGGKKKTGLFCVSETGQYESHDAVPSGCPVGSKQVTFENMDVGALLETPSATDGRFDDFKLPLTYSKEPMWLDGRIIAGLRDKGYCVAVRRQGNSYTLAKRSCKQELPAICACYRESTDSDRETTSVISSPPSTESTAVDVTSTRTPIPTTTQLITTTAARGRGATTPDYPDVVTTPMEEIRTTQGVSPGTTTEAEHSTAAAEPLDTTSSHAVEVDVPETSPARTLLTEVLVELTVSSATDRTNDMIQFAPPAESAAADSDGGLIAGVTAGCVAVMLIITIVIVIVKRRNRDPAQALVKRDKSGRVSYPI</sequence>
<feature type="region of interest" description="Disordered" evidence="1">
    <location>
        <begin position="394"/>
        <end position="420"/>
    </location>
</feature>
<dbReference type="Proteomes" id="UP001519460">
    <property type="component" value="Unassembled WGS sequence"/>
</dbReference>
<keyword evidence="3" id="KW-0732">Signal</keyword>
<organism evidence="4 5">
    <name type="scientific">Batillaria attramentaria</name>
    <dbReference type="NCBI Taxonomy" id="370345"/>
    <lineage>
        <taxon>Eukaryota</taxon>
        <taxon>Metazoa</taxon>
        <taxon>Spiralia</taxon>
        <taxon>Lophotrochozoa</taxon>
        <taxon>Mollusca</taxon>
        <taxon>Gastropoda</taxon>
        <taxon>Caenogastropoda</taxon>
        <taxon>Sorbeoconcha</taxon>
        <taxon>Cerithioidea</taxon>
        <taxon>Batillariidae</taxon>
        <taxon>Batillaria</taxon>
    </lineage>
</organism>
<evidence type="ECO:0000313" key="4">
    <source>
        <dbReference type="EMBL" id="KAK7503197.1"/>
    </source>
</evidence>
<evidence type="ECO:0000256" key="2">
    <source>
        <dbReference type="SAM" id="Phobius"/>
    </source>
</evidence>
<dbReference type="AlphaFoldDB" id="A0ABD0LV23"/>
<proteinExistence type="predicted"/>
<comment type="caution">
    <text evidence="4">The sequence shown here is derived from an EMBL/GenBank/DDBJ whole genome shotgun (WGS) entry which is preliminary data.</text>
</comment>
<gene>
    <name evidence="4" type="ORF">BaRGS_00005462</name>
</gene>
<feature type="region of interest" description="Disordered" evidence="1">
    <location>
        <begin position="333"/>
        <end position="354"/>
    </location>
</feature>
<feature type="compositionally biased region" description="Polar residues" evidence="1">
    <location>
        <begin position="336"/>
        <end position="352"/>
    </location>
</feature>
<feature type="transmembrane region" description="Helical" evidence="2">
    <location>
        <begin position="475"/>
        <end position="497"/>
    </location>
</feature>
<evidence type="ECO:0000256" key="1">
    <source>
        <dbReference type="SAM" id="MobiDB-lite"/>
    </source>
</evidence>
<evidence type="ECO:0000313" key="5">
    <source>
        <dbReference type="Proteomes" id="UP001519460"/>
    </source>
</evidence>
<keyword evidence="2" id="KW-0472">Membrane</keyword>
<keyword evidence="2" id="KW-1133">Transmembrane helix</keyword>
<accession>A0ABD0LV23</accession>
<name>A0ABD0LV23_9CAEN</name>